<dbReference type="Pfam" id="PF14534">
    <property type="entry name" value="DUF4440"/>
    <property type="match status" value="1"/>
</dbReference>
<protein>
    <recommendedName>
        <fullName evidence="1">DUF4440 domain-containing protein</fullName>
    </recommendedName>
</protein>
<dbReference type="Gene3D" id="3.10.450.50">
    <property type="match status" value="1"/>
</dbReference>
<feature type="domain" description="DUF4440" evidence="1">
    <location>
        <begin position="11"/>
        <end position="111"/>
    </location>
</feature>
<proteinExistence type="predicted"/>
<organism evidence="2 3">
    <name type="scientific">Microbacterium deminutum</name>
    <dbReference type="NCBI Taxonomy" id="344164"/>
    <lineage>
        <taxon>Bacteria</taxon>
        <taxon>Bacillati</taxon>
        <taxon>Actinomycetota</taxon>
        <taxon>Actinomycetes</taxon>
        <taxon>Micrococcales</taxon>
        <taxon>Microbacteriaceae</taxon>
        <taxon>Microbacterium</taxon>
    </lineage>
</organism>
<dbReference type="InterPro" id="IPR032710">
    <property type="entry name" value="NTF2-like_dom_sf"/>
</dbReference>
<dbReference type="Proteomes" id="UP001499933">
    <property type="component" value="Unassembled WGS sequence"/>
</dbReference>
<dbReference type="EMBL" id="BAAAOG010000005">
    <property type="protein sequence ID" value="GAA1962458.1"/>
    <property type="molecule type" value="Genomic_DNA"/>
</dbReference>
<dbReference type="SUPFAM" id="SSF54427">
    <property type="entry name" value="NTF2-like"/>
    <property type="match status" value="1"/>
</dbReference>
<comment type="caution">
    <text evidence="2">The sequence shown here is derived from an EMBL/GenBank/DDBJ whole genome shotgun (WGS) entry which is preliminary data.</text>
</comment>
<dbReference type="RefSeq" id="WP_344095384.1">
    <property type="nucleotide sequence ID" value="NZ_BAAAOG010000005.1"/>
</dbReference>
<evidence type="ECO:0000259" key="1">
    <source>
        <dbReference type="Pfam" id="PF14534"/>
    </source>
</evidence>
<accession>A0ABP5CDW1</accession>
<evidence type="ECO:0000313" key="2">
    <source>
        <dbReference type="EMBL" id="GAA1962458.1"/>
    </source>
</evidence>
<reference evidence="3" key="1">
    <citation type="journal article" date="2019" name="Int. J. Syst. Evol. Microbiol.">
        <title>The Global Catalogue of Microorganisms (GCM) 10K type strain sequencing project: providing services to taxonomists for standard genome sequencing and annotation.</title>
        <authorList>
            <consortium name="The Broad Institute Genomics Platform"/>
            <consortium name="The Broad Institute Genome Sequencing Center for Infectious Disease"/>
            <person name="Wu L."/>
            <person name="Ma J."/>
        </authorList>
    </citation>
    <scope>NUCLEOTIDE SEQUENCE [LARGE SCALE GENOMIC DNA]</scope>
    <source>
        <strain evidence="3">JCM 14901</strain>
    </source>
</reference>
<gene>
    <name evidence="2" type="ORF">GCM10009776_26410</name>
</gene>
<sequence length="122" mass="13447">MHDLGTQFFVDLESQVWDALASGDADADRELLSDDFVGVYPTGFANRGDHAGEVADGPSVAKYAITDARLIDVSADAVMLCYRADYQRPAHSAVDVMFISSLWVRRQGRWWNTFSQDTPAAS</sequence>
<evidence type="ECO:0000313" key="3">
    <source>
        <dbReference type="Proteomes" id="UP001499933"/>
    </source>
</evidence>
<dbReference type="InterPro" id="IPR027843">
    <property type="entry name" value="DUF4440"/>
</dbReference>
<name>A0ABP5CDW1_9MICO</name>
<keyword evidence="3" id="KW-1185">Reference proteome</keyword>